<dbReference type="GO" id="GO:0016020">
    <property type="term" value="C:membrane"/>
    <property type="evidence" value="ECO:0007669"/>
    <property type="project" value="UniProtKB-SubCell"/>
</dbReference>
<evidence type="ECO:0000256" key="3">
    <source>
        <dbReference type="ARBA" id="ARBA00022989"/>
    </source>
</evidence>
<evidence type="ECO:0000313" key="6">
    <source>
        <dbReference type="Proteomes" id="UP000887566"/>
    </source>
</evidence>
<feature type="transmembrane region" description="Helical" evidence="5">
    <location>
        <begin position="90"/>
        <end position="107"/>
    </location>
</feature>
<keyword evidence="2 5" id="KW-0812">Transmembrane</keyword>
<name>A0A914XLA9_9BILA</name>
<dbReference type="AlphaFoldDB" id="A0A914XLA9"/>
<feature type="transmembrane region" description="Helical" evidence="5">
    <location>
        <begin position="7"/>
        <end position="27"/>
    </location>
</feature>
<evidence type="ECO:0000256" key="4">
    <source>
        <dbReference type="ARBA" id="ARBA00023136"/>
    </source>
</evidence>
<dbReference type="InterPro" id="IPR013604">
    <property type="entry name" value="7TM_chemorcpt"/>
</dbReference>
<dbReference type="Pfam" id="PF08395">
    <property type="entry name" value="7tm_7"/>
    <property type="match status" value="1"/>
</dbReference>
<accession>A0A914XLA9</accession>
<protein>
    <submittedName>
        <fullName evidence="7">Uncharacterized protein</fullName>
    </submittedName>
</protein>
<comment type="subcellular location">
    <subcellularLocation>
        <location evidence="1">Membrane</location>
        <topology evidence="1">Multi-pass membrane protein</topology>
    </subcellularLocation>
</comment>
<keyword evidence="4 5" id="KW-0472">Membrane</keyword>
<dbReference type="GO" id="GO:0050909">
    <property type="term" value="P:sensory perception of taste"/>
    <property type="evidence" value="ECO:0007669"/>
    <property type="project" value="InterPro"/>
</dbReference>
<keyword evidence="6" id="KW-1185">Reference proteome</keyword>
<organism evidence="6 7">
    <name type="scientific">Plectus sambesii</name>
    <dbReference type="NCBI Taxonomy" id="2011161"/>
    <lineage>
        <taxon>Eukaryota</taxon>
        <taxon>Metazoa</taxon>
        <taxon>Ecdysozoa</taxon>
        <taxon>Nematoda</taxon>
        <taxon>Chromadorea</taxon>
        <taxon>Plectida</taxon>
        <taxon>Plectina</taxon>
        <taxon>Plectoidea</taxon>
        <taxon>Plectidae</taxon>
        <taxon>Plectus</taxon>
    </lineage>
</organism>
<dbReference type="Proteomes" id="UP000887566">
    <property type="component" value="Unplaced"/>
</dbReference>
<sequence>MITDVELALRIFSIGIIFVCLVVNSQICFSADRLHNEVLMAKESILLKISDENEEKDFSCKILQTANIISQQATSDIGITALGFFKLSKSALLTIYSFVITYVVILLQSPSGAVGNKSVINVTTA</sequence>
<proteinExistence type="predicted"/>
<reference evidence="7" key="1">
    <citation type="submission" date="2022-11" db="UniProtKB">
        <authorList>
            <consortium name="WormBaseParasite"/>
        </authorList>
    </citation>
    <scope>IDENTIFICATION</scope>
</reference>
<evidence type="ECO:0000256" key="5">
    <source>
        <dbReference type="SAM" id="Phobius"/>
    </source>
</evidence>
<evidence type="ECO:0000313" key="7">
    <source>
        <dbReference type="WBParaSite" id="PSAMB.scaffold930size38459.g9721.t1"/>
    </source>
</evidence>
<dbReference type="WBParaSite" id="PSAMB.scaffold930size38459.g9721.t1">
    <property type="protein sequence ID" value="PSAMB.scaffold930size38459.g9721.t1"/>
    <property type="gene ID" value="PSAMB.scaffold930size38459.g9721"/>
</dbReference>
<evidence type="ECO:0000256" key="1">
    <source>
        <dbReference type="ARBA" id="ARBA00004141"/>
    </source>
</evidence>
<keyword evidence="3 5" id="KW-1133">Transmembrane helix</keyword>
<evidence type="ECO:0000256" key="2">
    <source>
        <dbReference type="ARBA" id="ARBA00022692"/>
    </source>
</evidence>